<evidence type="ECO:0000313" key="2">
    <source>
        <dbReference type="Proteomes" id="UP000252519"/>
    </source>
</evidence>
<dbReference type="PANTHER" id="PTHR15410:SF2">
    <property type="entry name" value="HIRA-INTERACTING PROTEIN 3"/>
    <property type="match status" value="1"/>
</dbReference>
<accession>A0A368G5U8</accession>
<protein>
    <submittedName>
        <fullName evidence="1">Uncharacterized protein</fullName>
    </submittedName>
</protein>
<name>A0A368G5U8_ANCCA</name>
<dbReference type="EMBL" id="JOJR01000427">
    <property type="protein sequence ID" value="RCN38017.1"/>
    <property type="molecule type" value="Genomic_DNA"/>
</dbReference>
<dbReference type="STRING" id="29170.A0A368G5U8"/>
<dbReference type="InterPro" id="IPR037647">
    <property type="entry name" value="HIRIP3"/>
</dbReference>
<gene>
    <name evidence="1" type="ORF">ANCCAN_16084</name>
</gene>
<keyword evidence="2" id="KW-1185">Reference proteome</keyword>
<comment type="caution">
    <text evidence="1">The sequence shown here is derived from an EMBL/GenBank/DDBJ whole genome shotgun (WGS) entry which is preliminary data.</text>
</comment>
<dbReference type="OrthoDB" id="5858311at2759"/>
<reference evidence="1 2" key="1">
    <citation type="submission" date="2014-10" db="EMBL/GenBank/DDBJ databases">
        <title>Draft genome of the hookworm Ancylostoma caninum.</title>
        <authorList>
            <person name="Mitreva M."/>
        </authorList>
    </citation>
    <scope>NUCLEOTIDE SEQUENCE [LARGE SCALE GENOMIC DNA]</scope>
    <source>
        <strain evidence="1 2">Baltimore</strain>
    </source>
</reference>
<dbReference type="GO" id="GO:0005634">
    <property type="term" value="C:nucleus"/>
    <property type="evidence" value="ECO:0007669"/>
    <property type="project" value="TreeGrafter"/>
</dbReference>
<dbReference type="Proteomes" id="UP000252519">
    <property type="component" value="Unassembled WGS sequence"/>
</dbReference>
<dbReference type="PANTHER" id="PTHR15410">
    <property type="entry name" value="HIRA-INTERACTING PROTEIN 3"/>
    <property type="match status" value="1"/>
</dbReference>
<sequence>MIVTQSQQHRCLQSAASIRLSKLKKMVVLAGFRIPYKKLFEDIADSDRLRVKALESEMERRGLTPPFTMESCKAFKLRKEQEDELKELSKNSIIEIGGESHGRVTRGQRSAALASRRRRGIIFEESSDEDEEVVEEREHMKQETQNMFKNLRGIVSDDADSD</sequence>
<dbReference type="AlphaFoldDB" id="A0A368G5U8"/>
<organism evidence="1 2">
    <name type="scientific">Ancylostoma caninum</name>
    <name type="common">Dog hookworm</name>
    <dbReference type="NCBI Taxonomy" id="29170"/>
    <lineage>
        <taxon>Eukaryota</taxon>
        <taxon>Metazoa</taxon>
        <taxon>Ecdysozoa</taxon>
        <taxon>Nematoda</taxon>
        <taxon>Chromadorea</taxon>
        <taxon>Rhabditida</taxon>
        <taxon>Rhabditina</taxon>
        <taxon>Rhabditomorpha</taxon>
        <taxon>Strongyloidea</taxon>
        <taxon>Ancylostomatidae</taxon>
        <taxon>Ancylostomatinae</taxon>
        <taxon>Ancylostoma</taxon>
    </lineage>
</organism>
<proteinExistence type="predicted"/>
<evidence type="ECO:0000313" key="1">
    <source>
        <dbReference type="EMBL" id="RCN38017.1"/>
    </source>
</evidence>